<protein>
    <submittedName>
        <fullName evidence="2">Uncharacterized protein</fullName>
    </submittedName>
</protein>
<accession>A0ABV2NQ91</accession>
<organism evidence="2 3">
    <name type="scientific">Methylobacterium radiotolerans</name>
    <dbReference type="NCBI Taxonomy" id="31998"/>
    <lineage>
        <taxon>Bacteria</taxon>
        <taxon>Pseudomonadati</taxon>
        <taxon>Pseudomonadota</taxon>
        <taxon>Alphaproteobacteria</taxon>
        <taxon>Hyphomicrobiales</taxon>
        <taxon>Methylobacteriaceae</taxon>
        <taxon>Methylobacterium</taxon>
    </lineage>
</organism>
<gene>
    <name evidence="2" type="ORF">ABIC20_005972</name>
</gene>
<feature type="region of interest" description="Disordered" evidence="1">
    <location>
        <begin position="83"/>
        <end position="105"/>
    </location>
</feature>
<dbReference type="RefSeq" id="WP_209650301.1">
    <property type="nucleotide sequence ID" value="NZ_JBEPNV010000001.1"/>
</dbReference>
<evidence type="ECO:0000256" key="1">
    <source>
        <dbReference type="SAM" id="MobiDB-lite"/>
    </source>
</evidence>
<keyword evidence="3" id="KW-1185">Reference proteome</keyword>
<sequence length="105" mass="11882">MGRPQLIPEVGDVPVAKVASRMGFAGVREFESALPELRRRGFPAADPTSGHYCIEAIDRWRRRRHPDLFPELTVLGEARDASVARQRLAERRTGGHREDPLPRRS</sequence>
<comment type="caution">
    <text evidence="2">The sequence shown here is derived from an EMBL/GenBank/DDBJ whole genome shotgun (WGS) entry which is preliminary data.</text>
</comment>
<proteinExistence type="predicted"/>
<name>A0ABV2NQ91_9HYPH</name>
<evidence type="ECO:0000313" key="3">
    <source>
        <dbReference type="Proteomes" id="UP001549119"/>
    </source>
</evidence>
<reference evidence="2 3" key="1">
    <citation type="submission" date="2024-06" db="EMBL/GenBank/DDBJ databases">
        <title>Genomics of switchgrass bacterial isolates.</title>
        <authorList>
            <person name="Shade A."/>
        </authorList>
    </citation>
    <scope>NUCLEOTIDE SEQUENCE [LARGE SCALE GENOMIC DNA]</scope>
    <source>
        <strain evidence="2 3">PvP084</strain>
    </source>
</reference>
<dbReference type="EMBL" id="JBEPNW010000002">
    <property type="protein sequence ID" value="MET3868663.1"/>
    <property type="molecule type" value="Genomic_DNA"/>
</dbReference>
<dbReference type="Proteomes" id="UP001549119">
    <property type="component" value="Unassembled WGS sequence"/>
</dbReference>
<evidence type="ECO:0000313" key="2">
    <source>
        <dbReference type="EMBL" id="MET3868663.1"/>
    </source>
</evidence>